<feature type="chain" id="PRO_5036673532" description="Peptidase C39-like domain-containing protein" evidence="1">
    <location>
        <begin position="41"/>
        <end position="219"/>
    </location>
</feature>
<evidence type="ECO:0000313" key="2">
    <source>
        <dbReference type="EMBL" id="HJF49335.1"/>
    </source>
</evidence>
<dbReference type="Gene3D" id="3.90.70.10">
    <property type="entry name" value="Cysteine proteinases"/>
    <property type="match status" value="1"/>
</dbReference>
<feature type="non-terminal residue" evidence="2">
    <location>
        <position position="1"/>
    </location>
</feature>
<dbReference type="AlphaFoldDB" id="A0A921GM61"/>
<keyword evidence="1" id="KW-0732">Signal</keyword>
<dbReference type="EMBL" id="DYWO01000175">
    <property type="protein sequence ID" value="HJF49335.1"/>
    <property type="molecule type" value="Genomic_DNA"/>
</dbReference>
<protein>
    <recommendedName>
        <fullName evidence="4">Peptidase C39-like domain-containing protein</fullName>
    </recommendedName>
</protein>
<reference evidence="2" key="1">
    <citation type="journal article" date="2021" name="PeerJ">
        <title>Extensive microbial diversity within the chicken gut microbiome revealed by metagenomics and culture.</title>
        <authorList>
            <person name="Gilroy R."/>
            <person name="Ravi A."/>
            <person name="Getino M."/>
            <person name="Pursley I."/>
            <person name="Horton D.L."/>
            <person name="Alikhan N.F."/>
            <person name="Baker D."/>
            <person name="Gharbi K."/>
            <person name="Hall N."/>
            <person name="Watson M."/>
            <person name="Adriaenssens E.M."/>
            <person name="Foster-Nyarko E."/>
            <person name="Jarju S."/>
            <person name="Secka A."/>
            <person name="Antonio M."/>
            <person name="Oren A."/>
            <person name="Chaudhuri R.R."/>
            <person name="La Ragione R."/>
            <person name="Hildebrand F."/>
            <person name="Pallen M.J."/>
        </authorList>
    </citation>
    <scope>NUCLEOTIDE SEQUENCE</scope>
    <source>
        <strain evidence="2">1647</strain>
    </source>
</reference>
<evidence type="ECO:0000313" key="3">
    <source>
        <dbReference type="Proteomes" id="UP000775129"/>
    </source>
</evidence>
<gene>
    <name evidence="2" type="ORF">K8W24_05985</name>
</gene>
<organism evidence="2 3">
    <name type="scientific">Brachybacterium paraconglomeratum</name>
    <dbReference type="NCBI Taxonomy" id="173362"/>
    <lineage>
        <taxon>Bacteria</taxon>
        <taxon>Bacillati</taxon>
        <taxon>Actinomycetota</taxon>
        <taxon>Actinomycetes</taxon>
        <taxon>Micrococcales</taxon>
        <taxon>Dermabacteraceae</taxon>
        <taxon>Brachybacterium</taxon>
    </lineage>
</organism>
<proteinExistence type="predicted"/>
<evidence type="ECO:0000256" key="1">
    <source>
        <dbReference type="SAM" id="SignalP"/>
    </source>
</evidence>
<accession>A0A921GM61</accession>
<reference evidence="2" key="2">
    <citation type="submission" date="2021-09" db="EMBL/GenBank/DDBJ databases">
        <authorList>
            <person name="Gilroy R."/>
        </authorList>
    </citation>
    <scope>NUCLEOTIDE SEQUENCE</scope>
    <source>
        <strain evidence="2">1647</strain>
    </source>
</reference>
<evidence type="ECO:0008006" key="4">
    <source>
        <dbReference type="Google" id="ProtNLM"/>
    </source>
</evidence>
<name>A0A921GM61_9MICO</name>
<dbReference type="Proteomes" id="UP000775129">
    <property type="component" value="Unassembled WGS sequence"/>
</dbReference>
<sequence>EVTGLPSPLDSTLSRRTALRGFGALGLTAAGLLASTQAHASGDLVVVDQIGTGPWDTENCGPTSTVIAMVAAGREVRHYVSGEKGTMVGGNRRAVIEMRARCGLSPWGEPEKKSVDYTGAYLGDLEDGLRDAGARATRARFEEGLEAAARDKVVILHVHHGRLLGEEEADYGHFVVAQGADENGNLRVSDPGRAQEIGITTYSPDRLRHARQGLATVVS</sequence>
<comment type="caution">
    <text evidence="2">The sequence shown here is derived from an EMBL/GenBank/DDBJ whole genome shotgun (WGS) entry which is preliminary data.</text>
</comment>
<feature type="signal peptide" evidence="1">
    <location>
        <begin position="1"/>
        <end position="40"/>
    </location>
</feature>